<keyword evidence="3" id="KW-1185">Reference proteome</keyword>
<accession>A0ABR4EWT8</accession>
<dbReference type="EMBL" id="JBAWTH010000022">
    <property type="protein sequence ID" value="KAL2286911.1"/>
    <property type="molecule type" value="Genomic_DNA"/>
</dbReference>
<name>A0ABR4EWT8_9PEZI</name>
<dbReference type="EMBL" id="JBAWTH010000022">
    <property type="protein sequence ID" value="KAL2286909.1"/>
    <property type="molecule type" value="Genomic_DNA"/>
</dbReference>
<comment type="caution">
    <text evidence="2">The sequence shown here is derived from an EMBL/GenBank/DDBJ whole genome shotgun (WGS) entry which is preliminary data.</text>
</comment>
<feature type="compositionally biased region" description="Polar residues" evidence="1">
    <location>
        <begin position="236"/>
        <end position="245"/>
    </location>
</feature>
<protein>
    <submittedName>
        <fullName evidence="2">Uncharacterized protein</fullName>
    </submittedName>
</protein>
<sequence length="355" mass="39637">MTSAWQHVAQEPYNRAEVGTRGLACPFAKSDPDTYMSIDACKATEGFKEPRLLFEHIWRKHTRFFRCGFCPLRWSISTSRKEVKKKKEDHWKICDGKLRSVLYFEGPDESSIELLDWKQQELFEKIRSMRDVEAKLEALYKACRKPVPETYHATAASLTVQPQMIYAPGRITTQDDQQSISHGEGIFEGFSRPRSGASRVTRQPTTTNLSKVNAELRAGDNSAVSGANRPRDADSGYSSMPQNNGDTDDVFYDRLAAQSGAQYHVPHEVRPYERSGDPVVTASPGRLTDDDSFPSIDCFRTFDNTDPLLSGGIGSSTRRDDSLLGLALSNPGPGTSGDPLAPWDYAELDPVFLEI</sequence>
<dbReference type="EMBL" id="JBAWTH010000022">
    <property type="protein sequence ID" value="KAL2286910.1"/>
    <property type="molecule type" value="Genomic_DNA"/>
</dbReference>
<feature type="region of interest" description="Disordered" evidence="1">
    <location>
        <begin position="186"/>
        <end position="247"/>
    </location>
</feature>
<evidence type="ECO:0000313" key="2">
    <source>
        <dbReference type="EMBL" id="KAL2286910.1"/>
    </source>
</evidence>
<gene>
    <name evidence="2" type="ORF">FJTKL_06425</name>
</gene>
<proteinExistence type="predicted"/>
<evidence type="ECO:0000256" key="1">
    <source>
        <dbReference type="SAM" id="MobiDB-lite"/>
    </source>
</evidence>
<reference evidence="2 3" key="1">
    <citation type="submission" date="2024-03" db="EMBL/GenBank/DDBJ databases">
        <title>A high-quality draft genome sequence of Diaporthe vaccinii, a causative agent of upright dieback and viscid rot disease in cranberry plants.</title>
        <authorList>
            <person name="Sarrasin M."/>
            <person name="Lang B.F."/>
            <person name="Burger G."/>
        </authorList>
    </citation>
    <scope>NUCLEOTIDE SEQUENCE [LARGE SCALE GENOMIC DNA]</scope>
    <source>
        <strain evidence="2 3">IS7</strain>
    </source>
</reference>
<dbReference type="Proteomes" id="UP001600888">
    <property type="component" value="Unassembled WGS sequence"/>
</dbReference>
<organism evidence="2 3">
    <name type="scientific">Diaporthe vaccinii</name>
    <dbReference type="NCBI Taxonomy" id="105482"/>
    <lineage>
        <taxon>Eukaryota</taxon>
        <taxon>Fungi</taxon>
        <taxon>Dikarya</taxon>
        <taxon>Ascomycota</taxon>
        <taxon>Pezizomycotina</taxon>
        <taxon>Sordariomycetes</taxon>
        <taxon>Sordariomycetidae</taxon>
        <taxon>Diaporthales</taxon>
        <taxon>Diaporthaceae</taxon>
        <taxon>Diaporthe</taxon>
        <taxon>Diaporthe eres species complex</taxon>
    </lineage>
</organism>
<feature type="compositionally biased region" description="Polar residues" evidence="1">
    <location>
        <begin position="198"/>
        <end position="211"/>
    </location>
</feature>
<dbReference type="EMBL" id="JBAWTH010000022">
    <property type="protein sequence ID" value="KAL2286908.1"/>
    <property type="molecule type" value="Genomic_DNA"/>
</dbReference>
<evidence type="ECO:0000313" key="3">
    <source>
        <dbReference type="Proteomes" id="UP001600888"/>
    </source>
</evidence>